<organism evidence="2 3">
    <name type="scientific">Portunus trituberculatus</name>
    <name type="common">Swimming crab</name>
    <name type="synonym">Neptunus trituberculatus</name>
    <dbReference type="NCBI Taxonomy" id="210409"/>
    <lineage>
        <taxon>Eukaryota</taxon>
        <taxon>Metazoa</taxon>
        <taxon>Ecdysozoa</taxon>
        <taxon>Arthropoda</taxon>
        <taxon>Crustacea</taxon>
        <taxon>Multicrustacea</taxon>
        <taxon>Malacostraca</taxon>
        <taxon>Eumalacostraca</taxon>
        <taxon>Eucarida</taxon>
        <taxon>Decapoda</taxon>
        <taxon>Pleocyemata</taxon>
        <taxon>Brachyura</taxon>
        <taxon>Eubrachyura</taxon>
        <taxon>Portunoidea</taxon>
        <taxon>Portunidae</taxon>
        <taxon>Portuninae</taxon>
        <taxon>Portunus</taxon>
    </lineage>
</organism>
<comment type="caution">
    <text evidence="2">The sequence shown here is derived from an EMBL/GenBank/DDBJ whole genome shotgun (WGS) entry which is preliminary data.</text>
</comment>
<dbReference type="AlphaFoldDB" id="A0A5B7GF09"/>
<evidence type="ECO:0000313" key="2">
    <source>
        <dbReference type="EMBL" id="MPC55124.1"/>
    </source>
</evidence>
<feature type="region of interest" description="Disordered" evidence="1">
    <location>
        <begin position="1"/>
        <end position="20"/>
    </location>
</feature>
<keyword evidence="3" id="KW-1185">Reference proteome</keyword>
<evidence type="ECO:0000256" key="1">
    <source>
        <dbReference type="SAM" id="MobiDB-lite"/>
    </source>
</evidence>
<proteinExistence type="predicted"/>
<dbReference type="EMBL" id="VSRR010012912">
    <property type="protein sequence ID" value="MPC55124.1"/>
    <property type="molecule type" value="Genomic_DNA"/>
</dbReference>
<dbReference type="Proteomes" id="UP000324222">
    <property type="component" value="Unassembled WGS sequence"/>
</dbReference>
<gene>
    <name evidence="2" type="ORF">E2C01_049055</name>
</gene>
<evidence type="ECO:0000313" key="3">
    <source>
        <dbReference type="Proteomes" id="UP000324222"/>
    </source>
</evidence>
<accession>A0A5B7GF09</accession>
<sequence length="85" mass="9569">MMHAQLTQPARGRRGHQEHLKQSCLALLQVRQTSGTSQHHTHVPLRSTRHPYTGFPNLGFFREVFQADTAALNNEARVSLTPRAA</sequence>
<reference evidence="2 3" key="1">
    <citation type="submission" date="2019-05" db="EMBL/GenBank/DDBJ databases">
        <title>Another draft genome of Portunus trituberculatus and its Hox gene families provides insights of decapod evolution.</title>
        <authorList>
            <person name="Jeong J.-H."/>
            <person name="Song I."/>
            <person name="Kim S."/>
            <person name="Choi T."/>
            <person name="Kim D."/>
            <person name="Ryu S."/>
            <person name="Kim W."/>
        </authorList>
    </citation>
    <scope>NUCLEOTIDE SEQUENCE [LARGE SCALE GENOMIC DNA]</scope>
    <source>
        <tissue evidence="2">Muscle</tissue>
    </source>
</reference>
<name>A0A5B7GF09_PORTR</name>
<protein>
    <submittedName>
        <fullName evidence="2">Uncharacterized protein</fullName>
    </submittedName>
</protein>